<feature type="region of interest" description="Disordered" evidence="1">
    <location>
        <begin position="143"/>
        <end position="192"/>
    </location>
</feature>
<protein>
    <recommendedName>
        <fullName evidence="4">Retrovirus-related Pol polyprotein from transposon TNT 1-94</fullName>
    </recommendedName>
</protein>
<comment type="caution">
    <text evidence="2">The sequence shown here is derived from an EMBL/GenBank/DDBJ whole genome shotgun (WGS) entry which is preliminary data.</text>
</comment>
<gene>
    <name evidence="2" type="ORF">Tco_0627761</name>
</gene>
<feature type="compositionally biased region" description="Basic and acidic residues" evidence="1">
    <location>
        <begin position="165"/>
        <end position="187"/>
    </location>
</feature>
<evidence type="ECO:0000256" key="1">
    <source>
        <dbReference type="SAM" id="MobiDB-lite"/>
    </source>
</evidence>
<reference evidence="2" key="1">
    <citation type="journal article" date="2022" name="Int. J. Mol. Sci.">
        <title>Draft Genome of Tanacetum Coccineum: Genomic Comparison of Closely Related Tanacetum-Family Plants.</title>
        <authorList>
            <person name="Yamashiro T."/>
            <person name="Shiraishi A."/>
            <person name="Nakayama K."/>
            <person name="Satake H."/>
        </authorList>
    </citation>
    <scope>NUCLEOTIDE SEQUENCE</scope>
</reference>
<name>A0ABQ4WND2_9ASTR</name>
<evidence type="ECO:0000313" key="3">
    <source>
        <dbReference type="Proteomes" id="UP001151760"/>
    </source>
</evidence>
<keyword evidence="3" id="KW-1185">Reference proteome</keyword>
<dbReference type="Proteomes" id="UP001151760">
    <property type="component" value="Unassembled WGS sequence"/>
</dbReference>
<sequence length="355" mass="40357">MLKMVPETPLKFGVAERLSRTFRVESTGLRAEAPKMLWAVSTAYLIYRIPYVLIGLRIPEEELRGKDTSLAHLKVFGFDSFVKVKDVCGESMKSTFIGSTQMKCGTAFTIRRVTTLSEAEILHLWTRFMEPEYDSIVTEHGLSSKITQSPGGSSDTSEGSKNSRSFKDSERSDEEYSKNTLKTEHPPMRKAPILHRYEDSPESPGLRKEFVQWKKTINEEMVSLEKNQTCFLVRLPAGKKALQRLWMFKVKKEQNSSEKDRVRVMCHEPMLLLQEDGSSCIRQLLKVDDMLIVGSDMAEFNKPKCWPKLVRVLISEGSLSLLKILGTKSLAEMFTRLVMKEKSKLSAASTGLRDN</sequence>
<feature type="compositionally biased region" description="Polar residues" evidence="1">
    <location>
        <begin position="144"/>
        <end position="163"/>
    </location>
</feature>
<dbReference type="EMBL" id="BQNB010008794">
    <property type="protein sequence ID" value="GJS54399.1"/>
    <property type="molecule type" value="Genomic_DNA"/>
</dbReference>
<accession>A0ABQ4WND2</accession>
<reference evidence="2" key="2">
    <citation type="submission" date="2022-01" db="EMBL/GenBank/DDBJ databases">
        <authorList>
            <person name="Yamashiro T."/>
            <person name="Shiraishi A."/>
            <person name="Satake H."/>
            <person name="Nakayama K."/>
        </authorList>
    </citation>
    <scope>NUCLEOTIDE SEQUENCE</scope>
</reference>
<evidence type="ECO:0000313" key="2">
    <source>
        <dbReference type="EMBL" id="GJS54399.1"/>
    </source>
</evidence>
<evidence type="ECO:0008006" key="4">
    <source>
        <dbReference type="Google" id="ProtNLM"/>
    </source>
</evidence>
<proteinExistence type="predicted"/>
<organism evidence="2 3">
    <name type="scientific">Tanacetum coccineum</name>
    <dbReference type="NCBI Taxonomy" id="301880"/>
    <lineage>
        <taxon>Eukaryota</taxon>
        <taxon>Viridiplantae</taxon>
        <taxon>Streptophyta</taxon>
        <taxon>Embryophyta</taxon>
        <taxon>Tracheophyta</taxon>
        <taxon>Spermatophyta</taxon>
        <taxon>Magnoliopsida</taxon>
        <taxon>eudicotyledons</taxon>
        <taxon>Gunneridae</taxon>
        <taxon>Pentapetalae</taxon>
        <taxon>asterids</taxon>
        <taxon>campanulids</taxon>
        <taxon>Asterales</taxon>
        <taxon>Asteraceae</taxon>
        <taxon>Asteroideae</taxon>
        <taxon>Anthemideae</taxon>
        <taxon>Anthemidinae</taxon>
        <taxon>Tanacetum</taxon>
    </lineage>
</organism>